<protein>
    <submittedName>
        <fullName evidence="2">Uncharacterized protein</fullName>
    </submittedName>
</protein>
<dbReference type="Proteomes" id="UP000177324">
    <property type="component" value="Unassembled WGS sequence"/>
</dbReference>
<feature type="region of interest" description="Disordered" evidence="1">
    <location>
        <begin position="1"/>
        <end position="27"/>
    </location>
</feature>
<sequence>MSKEEQGSWQRQLLGAARELAPPGDEGRAYSVWFESSLRWMMSREKIGDWRATEKNFPEDRKGVDYWVAVGEGRYPFQITSEGRNASKRRGKHPDVYVIQMIDRKTGDLKTRVELWGDIQRGIAWYEERK</sequence>
<name>A0A1G1VJH3_9BACT</name>
<dbReference type="EMBL" id="MHCH01000063">
    <property type="protein sequence ID" value="OGY15583.1"/>
    <property type="molecule type" value="Genomic_DNA"/>
</dbReference>
<comment type="caution">
    <text evidence="2">The sequence shown here is derived from an EMBL/GenBank/DDBJ whole genome shotgun (WGS) entry which is preliminary data.</text>
</comment>
<accession>A0A1G1VJH3</accession>
<evidence type="ECO:0000256" key="1">
    <source>
        <dbReference type="SAM" id="MobiDB-lite"/>
    </source>
</evidence>
<evidence type="ECO:0000313" key="2">
    <source>
        <dbReference type="EMBL" id="OGY15583.1"/>
    </source>
</evidence>
<dbReference type="AlphaFoldDB" id="A0A1G1VJH3"/>
<proteinExistence type="predicted"/>
<gene>
    <name evidence="2" type="ORF">A2784_01985</name>
</gene>
<evidence type="ECO:0000313" key="3">
    <source>
        <dbReference type="Proteomes" id="UP000177324"/>
    </source>
</evidence>
<reference evidence="2 3" key="1">
    <citation type="journal article" date="2016" name="Nat. Commun.">
        <title>Thousands of microbial genomes shed light on interconnected biogeochemical processes in an aquifer system.</title>
        <authorList>
            <person name="Anantharaman K."/>
            <person name="Brown C.T."/>
            <person name="Hug L.A."/>
            <person name="Sharon I."/>
            <person name="Castelle C.J."/>
            <person name="Probst A.J."/>
            <person name="Thomas B.C."/>
            <person name="Singh A."/>
            <person name="Wilkins M.J."/>
            <person name="Karaoz U."/>
            <person name="Brodie E.L."/>
            <person name="Williams K.H."/>
            <person name="Hubbard S.S."/>
            <person name="Banfield J.F."/>
        </authorList>
    </citation>
    <scope>NUCLEOTIDE SEQUENCE [LARGE SCALE GENOMIC DNA]</scope>
</reference>
<organism evidence="2 3">
    <name type="scientific">Candidatus Chisholmbacteria bacterium RIFCSPHIGHO2_01_FULL_48_12</name>
    <dbReference type="NCBI Taxonomy" id="1797589"/>
    <lineage>
        <taxon>Bacteria</taxon>
        <taxon>Candidatus Chisholmiibacteriota</taxon>
    </lineage>
</organism>